<accession>A0ABW0Q784</accession>
<evidence type="ECO:0000313" key="2">
    <source>
        <dbReference type="Proteomes" id="UP001596084"/>
    </source>
</evidence>
<reference evidence="2" key="1">
    <citation type="journal article" date="2019" name="Int. J. Syst. Evol. Microbiol.">
        <title>The Global Catalogue of Microorganisms (GCM) 10K type strain sequencing project: providing services to taxonomists for standard genome sequencing and annotation.</title>
        <authorList>
            <consortium name="The Broad Institute Genomics Platform"/>
            <consortium name="The Broad Institute Genome Sequencing Center for Infectious Disease"/>
            <person name="Wu L."/>
            <person name="Ma J."/>
        </authorList>
    </citation>
    <scope>NUCLEOTIDE SEQUENCE [LARGE SCALE GENOMIC DNA]</scope>
    <source>
        <strain evidence="2">CGMCC 4.7277</strain>
    </source>
</reference>
<dbReference type="Proteomes" id="UP001596084">
    <property type="component" value="Unassembled WGS sequence"/>
</dbReference>
<organism evidence="1 2">
    <name type="scientific">Polaromonas jejuensis</name>
    <dbReference type="NCBI Taxonomy" id="457502"/>
    <lineage>
        <taxon>Bacteria</taxon>
        <taxon>Pseudomonadati</taxon>
        <taxon>Pseudomonadota</taxon>
        <taxon>Betaproteobacteria</taxon>
        <taxon>Burkholderiales</taxon>
        <taxon>Comamonadaceae</taxon>
        <taxon>Polaromonas</taxon>
    </lineage>
</organism>
<protein>
    <submittedName>
        <fullName evidence="1">Uncharacterized protein</fullName>
    </submittedName>
</protein>
<keyword evidence="2" id="KW-1185">Reference proteome</keyword>
<sequence length="110" mass="12595">MKIFPRKNLEIINPKEGGLLIQHNASVFYCFHRSIGLPDFNKVFLWPSRVFDLTESQFVEDGLLEFCCQRRRLYPRQLCIGLSCMVTTRLSIVEISSGPGGLVAQLLTYL</sequence>
<evidence type="ECO:0000313" key="1">
    <source>
        <dbReference type="EMBL" id="MFC5520605.1"/>
    </source>
</evidence>
<dbReference type="EMBL" id="JBHSMX010000011">
    <property type="protein sequence ID" value="MFC5520605.1"/>
    <property type="molecule type" value="Genomic_DNA"/>
</dbReference>
<gene>
    <name evidence="1" type="ORF">ACFPP7_06705</name>
</gene>
<proteinExistence type="predicted"/>
<dbReference type="RefSeq" id="WP_157090184.1">
    <property type="nucleotide sequence ID" value="NZ_JBHSMX010000011.1"/>
</dbReference>
<comment type="caution">
    <text evidence="1">The sequence shown here is derived from an EMBL/GenBank/DDBJ whole genome shotgun (WGS) entry which is preliminary data.</text>
</comment>
<name>A0ABW0Q784_9BURK</name>